<name>A0A0F9CNC9_9ZZZZ</name>
<reference evidence="1" key="1">
    <citation type="journal article" date="2015" name="Nature">
        <title>Complex archaea that bridge the gap between prokaryotes and eukaryotes.</title>
        <authorList>
            <person name="Spang A."/>
            <person name="Saw J.H."/>
            <person name="Jorgensen S.L."/>
            <person name="Zaremba-Niedzwiedzka K."/>
            <person name="Martijn J."/>
            <person name="Lind A.E."/>
            <person name="van Eijk R."/>
            <person name="Schleper C."/>
            <person name="Guy L."/>
            <person name="Ettema T.J."/>
        </authorList>
    </citation>
    <scope>NUCLEOTIDE SEQUENCE</scope>
</reference>
<evidence type="ECO:0000313" key="1">
    <source>
        <dbReference type="EMBL" id="KKK98136.1"/>
    </source>
</evidence>
<dbReference type="AlphaFoldDB" id="A0A0F9CNC9"/>
<organism evidence="1">
    <name type="scientific">marine sediment metagenome</name>
    <dbReference type="NCBI Taxonomy" id="412755"/>
    <lineage>
        <taxon>unclassified sequences</taxon>
        <taxon>metagenomes</taxon>
        <taxon>ecological metagenomes</taxon>
    </lineage>
</organism>
<gene>
    <name evidence="1" type="ORF">LCGC14_2645820</name>
</gene>
<comment type="caution">
    <text evidence="1">The sequence shown here is derived from an EMBL/GenBank/DDBJ whole genome shotgun (WGS) entry which is preliminary data.</text>
</comment>
<protein>
    <submittedName>
        <fullName evidence="1">Uncharacterized protein</fullName>
    </submittedName>
</protein>
<accession>A0A0F9CNC9</accession>
<sequence length="71" mass="8159">YINNTFIKQDTRSQIHEKEWHTFFKDHPENTSFEVDGGENGTLLKINPGSCKVKMGDNVFYTLISPNTIVI</sequence>
<dbReference type="EMBL" id="LAZR01045750">
    <property type="protein sequence ID" value="KKK98136.1"/>
    <property type="molecule type" value="Genomic_DNA"/>
</dbReference>
<feature type="non-terminal residue" evidence="1">
    <location>
        <position position="1"/>
    </location>
</feature>
<proteinExistence type="predicted"/>